<keyword evidence="1" id="KW-0472">Membrane</keyword>
<sequence>MDDYFLQESNEPYKRTFFYKWVLGRYLIVLLTFASIKLLEQGISNIPANT</sequence>
<name>A0A8J2ZYH6_9BACL</name>
<evidence type="ECO:0000256" key="1">
    <source>
        <dbReference type="SAM" id="Phobius"/>
    </source>
</evidence>
<keyword evidence="1" id="KW-0812">Transmembrane</keyword>
<accession>A0A8J2ZYH6</accession>
<dbReference type="EMBL" id="BMFV01000022">
    <property type="protein sequence ID" value="GGH84650.1"/>
    <property type="molecule type" value="Genomic_DNA"/>
</dbReference>
<dbReference type="RefSeq" id="WP_188498021.1">
    <property type="nucleotide sequence ID" value="NZ_BMFV01000022.1"/>
</dbReference>
<protein>
    <submittedName>
        <fullName evidence="2">Uncharacterized protein</fullName>
    </submittedName>
</protein>
<feature type="transmembrane region" description="Helical" evidence="1">
    <location>
        <begin position="18"/>
        <end position="39"/>
    </location>
</feature>
<evidence type="ECO:0000313" key="2">
    <source>
        <dbReference type="EMBL" id="GGH84650.1"/>
    </source>
</evidence>
<dbReference type="Proteomes" id="UP000656813">
    <property type="component" value="Unassembled WGS sequence"/>
</dbReference>
<reference evidence="2" key="2">
    <citation type="submission" date="2020-09" db="EMBL/GenBank/DDBJ databases">
        <authorList>
            <person name="Sun Q."/>
            <person name="Zhou Y."/>
        </authorList>
    </citation>
    <scope>NUCLEOTIDE SEQUENCE</scope>
    <source>
        <strain evidence="2">CGMCC 1.12777</strain>
    </source>
</reference>
<proteinExistence type="predicted"/>
<evidence type="ECO:0000313" key="3">
    <source>
        <dbReference type="Proteomes" id="UP000656813"/>
    </source>
</evidence>
<keyword evidence="1" id="KW-1133">Transmembrane helix</keyword>
<comment type="caution">
    <text evidence="2">The sequence shown here is derived from an EMBL/GenBank/DDBJ whole genome shotgun (WGS) entry which is preliminary data.</text>
</comment>
<keyword evidence="3" id="KW-1185">Reference proteome</keyword>
<gene>
    <name evidence="2" type="ORF">GCM10007096_28220</name>
</gene>
<reference evidence="2" key="1">
    <citation type="journal article" date="2014" name="Int. J. Syst. Evol. Microbiol.">
        <title>Complete genome sequence of Corynebacterium casei LMG S-19264T (=DSM 44701T), isolated from a smear-ripened cheese.</title>
        <authorList>
            <consortium name="US DOE Joint Genome Institute (JGI-PGF)"/>
            <person name="Walter F."/>
            <person name="Albersmeier A."/>
            <person name="Kalinowski J."/>
            <person name="Ruckert C."/>
        </authorList>
    </citation>
    <scope>NUCLEOTIDE SEQUENCE</scope>
    <source>
        <strain evidence="2">CGMCC 1.12777</strain>
    </source>
</reference>
<dbReference type="AlphaFoldDB" id="A0A8J2ZYH6"/>
<organism evidence="2 3">
    <name type="scientific">Pullulanibacillus pueri</name>
    <dbReference type="NCBI Taxonomy" id="1437324"/>
    <lineage>
        <taxon>Bacteria</taxon>
        <taxon>Bacillati</taxon>
        <taxon>Bacillota</taxon>
        <taxon>Bacilli</taxon>
        <taxon>Bacillales</taxon>
        <taxon>Sporolactobacillaceae</taxon>
        <taxon>Pullulanibacillus</taxon>
    </lineage>
</organism>